<reference evidence="8 9" key="1">
    <citation type="journal article" date="2017" name="Front. Microbiol.">
        <title>Comparative Genomic Analysis of the Class Epsilonproteobacteria and Proposed Reclassification to Epsilonbacteraeota (phyl. nov.).</title>
        <authorList>
            <person name="Waite D.W."/>
            <person name="Vanwonterghem I."/>
            <person name="Rinke C."/>
            <person name="Parks D.H."/>
            <person name="Zhang Y."/>
            <person name="Takai K."/>
            <person name="Sievert S.M."/>
            <person name="Simon J."/>
            <person name="Campbell B.J."/>
            <person name="Hanson T.E."/>
            <person name="Woyke T."/>
            <person name="Klotz M.G."/>
            <person name="Hugenholtz P."/>
        </authorList>
    </citation>
    <scope>NUCLEOTIDE SEQUENCE [LARGE SCALE GENOMIC DNA]</scope>
    <source>
        <strain evidence="8">UBA11420</strain>
    </source>
</reference>
<dbReference type="NCBIfam" id="TIGR03124">
    <property type="entry name" value="citrate_citX"/>
    <property type="match status" value="1"/>
</dbReference>
<comment type="similarity">
    <text evidence="7">Belongs to the CitG/MdcB family.</text>
</comment>
<keyword evidence="3" id="KW-0548">Nucleotidyltransferase</keyword>
<dbReference type="InterPro" id="IPR002736">
    <property type="entry name" value="CitG"/>
</dbReference>
<dbReference type="PANTHER" id="PTHR30201">
    <property type="entry name" value="TRIPHOSPHORIBOSYL-DEPHOSPHO-COA SYNTHASE"/>
    <property type="match status" value="1"/>
</dbReference>
<dbReference type="GO" id="GO:0046917">
    <property type="term" value="F:triphosphoribosyl-dephospho-CoA synthase activity"/>
    <property type="evidence" value="ECO:0007669"/>
    <property type="project" value="UniProtKB-UniRule"/>
</dbReference>
<keyword evidence="4 7" id="KW-0547">Nucleotide-binding</keyword>
<sequence length="448" mass="50278">MIDTHATLESILNAKEKRAQRQKELLAHFGEVSLICLSLTIPGSLKLSHSAVVIFDIALREIRFLLERETLTLLAFESTLAISGAEAIFTCQARSEELKRLTCKIEEEHPLGRFMDIDVLDAQGKILSREAFGYPKRRCLICDNEAKICARAHVHSYEELHRHIDASVQKHAWKQSIALWCKRAMKTEVELTPKPGLVDQANSGAHRDMDISTFYASIEAIVPWTQRFLEEAYMYANEEPQTAFSRLRRIGIACENAMFEATRGVNTHKGMIFCLALLCGAIGRLKARNESLTCQALQTEIHVLCAHVVEEDLMRQTPNSAGMRFFKETGSLGIRGVAQSGFALVFETSLPFFRECYARFGEENALKQTLLLLMSTVEDSTLWSRGGLEGLTFTKNEAQKILHVSLKNQNLDDALKRFDQAMIAKNLSPGGSADLLALTWLLSRIVES</sequence>
<keyword evidence="2 7" id="KW-0808">Transferase</keyword>
<accession>A0A2D3WIF5</accession>
<dbReference type="Pfam" id="PF01874">
    <property type="entry name" value="CitG"/>
    <property type="match status" value="1"/>
</dbReference>
<evidence type="ECO:0000313" key="8">
    <source>
        <dbReference type="EMBL" id="DAB36303.1"/>
    </source>
</evidence>
<comment type="catalytic activity">
    <reaction evidence="6">
        <text>apo-[citrate lyase ACP] + 2'-(5''-triphospho-alpha-D-ribosyl)-3'-dephospho-CoA = holo-[citrate lyase ACP] + diphosphate</text>
        <dbReference type="Rhea" id="RHEA:16333"/>
        <dbReference type="Rhea" id="RHEA-COMP:10157"/>
        <dbReference type="Rhea" id="RHEA-COMP:10158"/>
        <dbReference type="ChEBI" id="CHEBI:29999"/>
        <dbReference type="ChEBI" id="CHEBI:33019"/>
        <dbReference type="ChEBI" id="CHEBI:61378"/>
        <dbReference type="ChEBI" id="CHEBI:82683"/>
        <dbReference type="EC" id="2.7.7.61"/>
    </reaction>
</comment>
<evidence type="ECO:0000313" key="9">
    <source>
        <dbReference type="Proteomes" id="UP000231638"/>
    </source>
</evidence>
<dbReference type="Proteomes" id="UP000231638">
    <property type="component" value="Unassembled WGS sequence"/>
</dbReference>
<dbReference type="Pfam" id="PF03802">
    <property type="entry name" value="CitX"/>
    <property type="match status" value="1"/>
</dbReference>
<dbReference type="AlphaFoldDB" id="A0A2D3WIF5"/>
<evidence type="ECO:0000256" key="6">
    <source>
        <dbReference type="ARBA" id="ARBA00048574"/>
    </source>
</evidence>
<evidence type="ECO:0000256" key="7">
    <source>
        <dbReference type="HAMAP-Rule" id="MF_00397"/>
    </source>
</evidence>
<dbReference type="STRING" id="366522.GCA_001548055_00752"/>
<evidence type="ECO:0000256" key="2">
    <source>
        <dbReference type="ARBA" id="ARBA00022679"/>
    </source>
</evidence>
<dbReference type="EMBL" id="DLUG01000150">
    <property type="protein sequence ID" value="DAB36303.1"/>
    <property type="molecule type" value="Genomic_DNA"/>
</dbReference>
<comment type="caution">
    <text evidence="8">The sequence shown here is derived from an EMBL/GenBank/DDBJ whole genome shotgun (WGS) entry which is preliminary data.</text>
</comment>
<proteinExistence type="inferred from homology"/>
<keyword evidence="5 7" id="KW-0067">ATP-binding</keyword>
<gene>
    <name evidence="7" type="primary">citG</name>
    <name evidence="8" type="ORF">CFH80_05595</name>
</gene>
<evidence type="ECO:0000256" key="4">
    <source>
        <dbReference type="ARBA" id="ARBA00022741"/>
    </source>
</evidence>
<dbReference type="GO" id="GO:0051191">
    <property type="term" value="P:prosthetic group biosynthetic process"/>
    <property type="evidence" value="ECO:0007669"/>
    <property type="project" value="InterPro"/>
</dbReference>
<dbReference type="EC" id="2.4.2.52" evidence="7"/>
<dbReference type="Gene3D" id="1.10.4200.10">
    <property type="entry name" value="Triphosphoribosyl-dephospho-CoA protein"/>
    <property type="match status" value="2"/>
</dbReference>
<evidence type="ECO:0000256" key="1">
    <source>
        <dbReference type="ARBA" id="ARBA00001210"/>
    </source>
</evidence>
<protein>
    <recommendedName>
        <fullName evidence="7">Probable 2-(5''-triphosphoribosyl)-3'-dephosphocoenzyme-A synthase</fullName>
        <shortName evidence="7">2-(5''-triphosphoribosyl)-3'-dephospho-CoA synthase</shortName>
        <ecNumber evidence="7">2.4.2.52</ecNumber>
    </recommendedName>
</protein>
<evidence type="ECO:0000256" key="5">
    <source>
        <dbReference type="ARBA" id="ARBA00022840"/>
    </source>
</evidence>
<dbReference type="InterPro" id="IPR017551">
    <property type="entry name" value="TriPribosyl-deP-CoA_syn_CitG"/>
</dbReference>
<dbReference type="GO" id="GO:0050519">
    <property type="term" value="F:holo-citrate lyase synthase activity"/>
    <property type="evidence" value="ECO:0007669"/>
    <property type="project" value="UniProtKB-EC"/>
</dbReference>
<name>A0A2D3WIF5_9BACT</name>
<dbReference type="InterPro" id="IPR005551">
    <property type="entry name" value="CitX"/>
</dbReference>
<dbReference type="PANTHER" id="PTHR30201:SF2">
    <property type="entry name" value="2-(5''-TRIPHOSPHORIBOSYL)-3'-DEPHOSPHOCOENZYME-A SYNTHASE"/>
    <property type="match status" value="1"/>
</dbReference>
<dbReference type="NCBIfam" id="TIGR03125">
    <property type="entry name" value="citrate_citG"/>
    <property type="match status" value="1"/>
</dbReference>
<evidence type="ECO:0000256" key="3">
    <source>
        <dbReference type="ARBA" id="ARBA00022695"/>
    </source>
</evidence>
<comment type="catalytic activity">
    <reaction evidence="1 7">
        <text>3'-dephospho-CoA + ATP = 2'-(5''-triphospho-alpha-D-ribosyl)-3'-dephospho-CoA + adenine</text>
        <dbReference type="Rhea" id="RHEA:15117"/>
        <dbReference type="ChEBI" id="CHEBI:16708"/>
        <dbReference type="ChEBI" id="CHEBI:30616"/>
        <dbReference type="ChEBI" id="CHEBI:57328"/>
        <dbReference type="ChEBI" id="CHEBI:61378"/>
        <dbReference type="EC" id="2.4.2.52"/>
    </reaction>
</comment>
<organism evidence="8 9">
    <name type="scientific">Sulfurospirillum cavolei</name>
    <dbReference type="NCBI Taxonomy" id="366522"/>
    <lineage>
        <taxon>Bacteria</taxon>
        <taxon>Pseudomonadati</taxon>
        <taxon>Campylobacterota</taxon>
        <taxon>Epsilonproteobacteria</taxon>
        <taxon>Campylobacterales</taxon>
        <taxon>Sulfurospirillaceae</taxon>
        <taxon>Sulfurospirillum</taxon>
    </lineage>
</organism>
<dbReference type="HAMAP" id="MF_00397">
    <property type="entry name" value="CitG"/>
    <property type="match status" value="1"/>
</dbReference>
<dbReference type="GO" id="GO:0005524">
    <property type="term" value="F:ATP binding"/>
    <property type="evidence" value="ECO:0007669"/>
    <property type="project" value="UniProtKB-KW"/>
</dbReference>